<feature type="transmembrane region" description="Helical" evidence="10">
    <location>
        <begin position="20"/>
        <end position="43"/>
    </location>
</feature>
<evidence type="ECO:0000256" key="8">
    <source>
        <dbReference type="RuleBase" id="RU003346"/>
    </source>
</evidence>
<dbReference type="GO" id="GO:0016020">
    <property type="term" value="C:membrane"/>
    <property type="evidence" value="ECO:0007669"/>
    <property type="project" value="UniProtKB-SubCell"/>
</dbReference>
<dbReference type="GO" id="GO:0005351">
    <property type="term" value="F:carbohydrate:proton symporter activity"/>
    <property type="evidence" value="ECO:0007669"/>
    <property type="project" value="TreeGrafter"/>
</dbReference>
<dbReference type="InterPro" id="IPR020846">
    <property type="entry name" value="MFS_dom"/>
</dbReference>
<feature type="transmembrane region" description="Helical" evidence="10">
    <location>
        <begin position="187"/>
        <end position="212"/>
    </location>
</feature>
<dbReference type="Gene3D" id="1.20.1250.20">
    <property type="entry name" value="MFS general substrate transporter like domains"/>
    <property type="match status" value="1"/>
</dbReference>
<evidence type="ECO:0000256" key="7">
    <source>
        <dbReference type="ARBA" id="ARBA00026248"/>
    </source>
</evidence>
<dbReference type="FunFam" id="1.20.1250.20:FF:000078">
    <property type="entry name" value="MFS maltose transporter, putative"/>
    <property type="match status" value="1"/>
</dbReference>
<dbReference type="InterPro" id="IPR005829">
    <property type="entry name" value="Sugar_transporter_CS"/>
</dbReference>
<feature type="region of interest" description="Disordered" evidence="9">
    <location>
        <begin position="506"/>
        <end position="527"/>
    </location>
</feature>
<feature type="transmembrane region" description="Helical" evidence="10">
    <location>
        <begin position="127"/>
        <end position="146"/>
    </location>
</feature>
<dbReference type="InterPro" id="IPR036259">
    <property type="entry name" value="MFS_trans_sf"/>
</dbReference>
<keyword evidence="5 10" id="KW-1133">Transmembrane helix</keyword>
<gene>
    <name evidence="12" type="ORF">B0T16DRAFT_327855</name>
</gene>
<feature type="transmembrane region" description="Helical" evidence="10">
    <location>
        <begin position="342"/>
        <end position="363"/>
    </location>
</feature>
<dbReference type="Pfam" id="PF00083">
    <property type="entry name" value="Sugar_tr"/>
    <property type="match status" value="1"/>
</dbReference>
<evidence type="ECO:0000256" key="10">
    <source>
        <dbReference type="SAM" id="Phobius"/>
    </source>
</evidence>
<comment type="caution">
    <text evidence="12">The sequence shown here is derived from an EMBL/GenBank/DDBJ whole genome shotgun (WGS) entry which is preliminary data.</text>
</comment>
<feature type="transmembrane region" description="Helical" evidence="10">
    <location>
        <begin position="63"/>
        <end position="82"/>
    </location>
</feature>
<dbReference type="PROSITE" id="PS50850">
    <property type="entry name" value="MFS"/>
    <property type="match status" value="1"/>
</dbReference>
<keyword evidence="7" id="KW-0462">Maltose metabolism</keyword>
<evidence type="ECO:0000313" key="13">
    <source>
        <dbReference type="Proteomes" id="UP001174936"/>
    </source>
</evidence>
<dbReference type="PANTHER" id="PTHR48022:SF5">
    <property type="entry name" value="ALPHA-GLUCOSIDES PERMEASE MPH2-RELATED"/>
    <property type="match status" value="1"/>
</dbReference>
<proteinExistence type="inferred from homology"/>
<feature type="compositionally biased region" description="Basic and acidic residues" evidence="9">
    <location>
        <begin position="515"/>
        <end position="527"/>
    </location>
</feature>
<dbReference type="NCBIfam" id="TIGR00879">
    <property type="entry name" value="SP"/>
    <property type="match status" value="1"/>
</dbReference>
<evidence type="ECO:0000256" key="1">
    <source>
        <dbReference type="ARBA" id="ARBA00004141"/>
    </source>
</evidence>
<keyword evidence="4 10" id="KW-0812">Transmembrane</keyword>
<organism evidence="12 13">
    <name type="scientific">Cercophora newfieldiana</name>
    <dbReference type="NCBI Taxonomy" id="92897"/>
    <lineage>
        <taxon>Eukaryota</taxon>
        <taxon>Fungi</taxon>
        <taxon>Dikarya</taxon>
        <taxon>Ascomycota</taxon>
        <taxon>Pezizomycotina</taxon>
        <taxon>Sordariomycetes</taxon>
        <taxon>Sordariomycetidae</taxon>
        <taxon>Sordariales</taxon>
        <taxon>Lasiosphaeriaceae</taxon>
        <taxon>Cercophora</taxon>
    </lineage>
</organism>
<feature type="transmembrane region" description="Helical" evidence="10">
    <location>
        <begin position="375"/>
        <end position="397"/>
    </location>
</feature>
<dbReference type="InterPro" id="IPR050360">
    <property type="entry name" value="MFS_Sugar_Transporters"/>
</dbReference>
<evidence type="ECO:0000256" key="4">
    <source>
        <dbReference type="ARBA" id="ARBA00022692"/>
    </source>
</evidence>
<feature type="domain" description="Major facilitator superfamily (MFS) profile" evidence="11">
    <location>
        <begin position="16"/>
        <end position="469"/>
    </location>
</feature>
<evidence type="ECO:0000313" key="12">
    <source>
        <dbReference type="EMBL" id="KAK0646099.1"/>
    </source>
</evidence>
<keyword evidence="6 10" id="KW-0472">Membrane</keyword>
<dbReference type="Proteomes" id="UP001174936">
    <property type="component" value="Unassembled WGS sequence"/>
</dbReference>
<dbReference type="PROSITE" id="PS00217">
    <property type="entry name" value="SUGAR_TRANSPORT_2"/>
    <property type="match status" value="1"/>
</dbReference>
<dbReference type="InterPro" id="IPR003663">
    <property type="entry name" value="Sugar/inositol_transpt"/>
</dbReference>
<evidence type="ECO:0000259" key="11">
    <source>
        <dbReference type="PROSITE" id="PS50850"/>
    </source>
</evidence>
<sequence>MSFWDAVKADRRLIMYTIGFSGTIIMEGYGLATMGNLLGIYNFKKMFGNPVVGPEAFKVPPHLQTLFGLMPQFGALLGIALTPLITDKLGYKKTVLLMVLLSAALATITFVATNVPVLLTGYFLQGIPWGLFQVVSPTYASEIASIQLRPILTTWNNLCWVIGQFLAAAVIVGFFDNMTDMSFRIPFAVQWIFAFVLLVVIFFAPESPYWYLKKNRIPEARKAITKLVRKGNAGLAEEKLALMRHTLEQESKQDDGDTVKGIRKYTGLVNNRVDARRTEIACVTWAIQALCGSSLLGWTIIFLNSTGMARDLLFKVNLAGPTAGLFGTIASWWLMQYVGRRAIYLWGCIAMCALLVGCGFSSFEEDKNKRGLIAGAILAAITLVYDLTLGPICYSIVSEVPSVRRRAATVSAARGMYLVVNLSNYWLTPLMANYPDNGGWGWGPKAGFYHAGWCILGAIYTYFRIPETNNLSARGMDILFQNKTSARKFSPQKAAELESSQAVTSAFRRTSSGDTGDKAVARVVEKP</sequence>
<evidence type="ECO:0000256" key="9">
    <source>
        <dbReference type="SAM" id="MobiDB-lite"/>
    </source>
</evidence>
<dbReference type="AlphaFoldDB" id="A0AA40CR39"/>
<feature type="transmembrane region" description="Helical" evidence="10">
    <location>
        <begin position="447"/>
        <end position="465"/>
    </location>
</feature>
<dbReference type="InterPro" id="IPR005828">
    <property type="entry name" value="MFS_sugar_transport-like"/>
</dbReference>
<comment type="similarity">
    <text evidence="2 8">Belongs to the major facilitator superfamily. Sugar transporter (TC 2.A.1.1) family.</text>
</comment>
<feature type="transmembrane region" description="Helical" evidence="10">
    <location>
        <begin position="158"/>
        <end position="175"/>
    </location>
</feature>
<evidence type="ECO:0000256" key="2">
    <source>
        <dbReference type="ARBA" id="ARBA00010992"/>
    </source>
</evidence>
<feature type="transmembrane region" description="Helical" evidence="10">
    <location>
        <begin position="94"/>
        <end position="115"/>
    </location>
</feature>
<dbReference type="PANTHER" id="PTHR48022">
    <property type="entry name" value="PLASTIDIC GLUCOSE TRANSPORTER 4"/>
    <property type="match status" value="1"/>
</dbReference>
<reference evidence="12" key="1">
    <citation type="submission" date="2023-06" db="EMBL/GenBank/DDBJ databases">
        <title>Genome-scale phylogeny and comparative genomics of the fungal order Sordariales.</title>
        <authorList>
            <consortium name="Lawrence Berkeley National Laboratory"/>
            <person name="Hensen N."/>
            <person name="Bonometti L."/>
            <person name="Westerberg I."/>
            <person name="Brannstrom I.O."/>
            <person name="Guillou S."/>
            <person name="Cros-Aarteil S."/>
            <person name="Calhoun S."/>
            <person name="Haridas S."/>
            <person name="Kuo A."/>
            <person name="Mondo S."/>
            <person name="Pangilinan J."/>
            <person name="Riley R."/>
            <person name="Labutti K."/>
            <person name="Andreopoulos B."/>
            <person name="Lipzen A."/>
            <person name="Chen C."/>
            <person name="Yanf M."/>
            <person name="Daum C."/>
            <person name="Ng V."/>
            <person name="Clum A."/>
            <person name="Steindorff A."/>
            <person name="Ohm R."/>
            <person name="Martin F."/>
            <person name="Silar P."/>
            <person name="Natvig D."/>
            <person name="Lalanne C."/>
            <person name="Gautier V."/>
            <person name="Ament-Velasquez S.L."/>
            <person name="Kruys A."/>
            <person name="Hutchinson M.I."/>
            <person name="Powell A.J."/>
            <person name="Barry K."/>
            <person name="Miller A.N."/>
            <person name="Grigoriev I.V."/>
            <person name="Debuchy R."/>
            <person name="Gladieux P."/>
            <person name="Thoren M.H."/>
            <person name="Johannesson H."/>
        </authorList>
    </citation>
    <scope>NUCLEOTIDE SEQUENCE</scope>
    <source>
        <strain evidence="12">SMH2532-1</strain>
    </source>
</reference>
<feature type="transmembrane region" description="Helical" evidence="10">
    <location>
        <begin position="409"/>
        <end position="427"/>
    </location>
</feature>
<dbReference type="EMBL" id="JAULSV010000004">
    <property type="protein sequence ID" value="KAK0646099.1"/>
    <property type="molecule type" value="Genomic_DNA"/>
</dbReference>
<dbReference type="SUPFAM" id="SSF103473">
    <property type="entry name" value="MFS general substrate transporter"/>
    <property type="match status" value="1"/>
</dbReference>
<evidence type="ECO:0000256" key="6">
    <source>
        <dbReference type="ARBA" id="ARBA00023136"/>
    </source>
</evidence>
<feature type="transmembrane region" description="Helical" evidence="10">
    <location>
        <begin position="313"/>
        <end position="335"/>
    </location>
</feature>
<evidence type="ECO:0000256" key="3">
    <source>
        <dbReference type="ARBA" id="ARBA00022448"/>
    </source>
</evidence>
<protein>
    <submittedName>
        <fullName evidence="12">General substrate transporter</fullName>
    </submittedName>
</protein>
<dbReference type="GO" id="GO:0000023">
    <property type="term" value="P:maltose metabolic process"/>
    <property type="evidence" value="ECO:0007669"/>
    <property type="project" value="UniProtKB-KW"/>
</dbReference>
<comment type="subcellular location">
    <subcellularLocation>
        <location evidence="1">Membrane</location>
        <topology evidence="1">Multi-pass membrane protein</topology>
    </subcellularLocation>
</comment>
<keyword evidence="13" id="KW-1185">Reference proteome</keyword>
<feature type="transmembrane region" description="Helical" evidence="10">
    <location>
        <begin position="280"/>
        <end position="301"/>
    </location>
</feature>
<keyword evidence="3 8" id="KW-0813">Transport</keyword>
<name>A0AA40CR39_9PEZI</name>
<accession>A0AA40CR39</accession>
<evidence type="ECO:0000256" key="5">
    <source>
        <dbReference type="ARBA" id="ARBA00022989"/>
    </source>
</evidence>